<feature type="transmembrane region" description="Helical" evidence="7">
    <location>
        <begin position="192"/>
        <end position="209"/>
    </location>
</feature>
<evidence type="ECO:0000256" key="6">
    <source>
        <dbReference type="ARBA" id="ARBA00023136"/>
    </source>
</evidence>
<name>A0ABV2Q4B2_9BURK</name>
<dbReference type="HAMAP" id="MF_00672">
    <property type="entry name" value="UPF0761"/>
    <property type="match status" value="1"/>
</dbReference>
<feature type="transmembrane region" description="Helical" evidence="7">
    <location>
        <begin position="148"/>
        <end position="172"/>
    </location>
</feature>
<dbReference type="Proteomes" id="UP001549320">
    <property type="component" value="Unassembled WGS sequence"/>
</dbReference>
<dbReference type="NCBIfam" id="TIGR00765">
    <property type="entry name" value="yihY_not_rbn"/>
    <property type="match status" value="1"/>
</dbReference>
<proteinExistence type="inferred from homology"/>
<reference evidence="8 9" key="1">
    <citation type="submission" date="2024-06" db="EMBL/GenBank/DDBJ databases">
        <title>Sorghum-associated microbial communities from plants grown in Nebraska, USA.</title>
        <authorList>
            <person name="Schachtman D."/>
        </authorList>
    </citation>
    <scope>NUCLEOTIDE SEQUENCE [LARGE SCALE GENOMIC DNA]</scope>
    <source>
        <strain evidence="8 9">2709</strain>
    </source>
</reference>
<keyword evidence="3" id="KW-0997">Cell inner membrane</keyword>
<organism evidence="8 9">
    <name type="scientific">Ottowia thiooxydans</name>
    <dbReference type="NCBI Taxonomy" id="219182"/>
    <lineage>
        <taxon>Bacteria</taxon>
        <taxon>Pseudomonadati</taxon>
        <taxon>Pseudomonadota</taxon>
        <taxon>Betaproteobacteria</taxon>
        <taxon>Burkholderiales</taxon>
        <taxon>Comamonadaceae</taxon>
        <taxon>Ottowia</taxon>
    </lineage>
</organism>
<feature type="transmembrane region" description="Helical" evidence="7">
    <location>
        <begin position="45"/>
        <end position="71"/>
    </location>
</feature>
<gene>
    <name evidence="8" type="ORF">ABIE13_000966</name>
</gene>
<dbReference type="EMBL" id="JBEPSH010000002">
    <property type="protein sequence ID" value="MET4575866.1"/>
    <property type="molecule type" value="Genomic_DNA"/>
</dbReference>
<dbReference type="PANTHER" id="PTHR30213:SF0">
    <property type="entry name" value="UPF0761 MEMBRANE PROTEIN YIHY"/>
    <property type="match status" value="1"/>
</dbReference>
<evidence type="ECO:0000256" key="2">
    <source>
        <dbReference type="ARBA" id="ARBA00022475"/>
    </source>
</evidence>
<keyword evidence="5 7" id="KW-1133">Transmembrane helix</keyword>
<sequence>MKLNALRARAHEFIDGVTDFPVLPTAATLWQRFQQDRLGLTASSLTFTSTLALVPFFAIVLSVFTAFPLFAELQAALEQWLIESLIPASIASNVLDYLTQFAGKASELGVAGGIGFFITTLMLVLTIDHTLNDIWRVTIQRPLGQRVLVYWAVLTLAPLVMGGSLAITSYVVTRSRGVLPDLPGGVNFLLDTAQFFLLAGGLALLYRYVPNTPVKWKHAFAGGLFVAICIGLVKQILSWYLSRIPTYSLIYGTFAAVPILLLWIYICWLIVLFGAVIAAYLPSLISGVARRGGGPGWEFQLGCEVLQALADVRDSRSRGMTLPQLAQALRVDTLQLSPVIETLQKLDWVGELATLKENEQPRYVLLANPDQTPLAPLMERLLLVPDKGLESWWRHEGVAALMVKDILERPRHS</sequence>
<dbReference type="PANTHER" id="PTHR30213">
    <property type="entry name" value="INNER MEMBRANE PROTEIN YHJD"/>
    <property type="match status" value="1"/>
</dbReference>
<keyword evidence="2 7" id="KW-1003">Cell membrane</keyword>
<evidence type="ECO:0000256" key="5">
    <source>
        <dbReference type="ARBA" id="ARBA00022989"/>
    </source>
</evidence>
<evidence type="ECO:0000313" key="9">
    <source>
        <dbReference type="Proteomes" id="UP001549320"/>
    </source>
</evidence>
<evidence type="ECO:0000256" key="3">
    <source>
        <dbReference type="ARBA" id="ARBA00022519"/>
    </source>
</evidence>
<dbReference type="InterPro" id="IPR017039">
    <property type="entry name" value="Virul_fac_BrkB"/>
</dbReference>
<feature type="transmembrane region" description="Helical" evidence="7">
    <location>
        <begin position="248"/>
        <end position="281"/>
    </location>
</feature>
<keyword evidence="4 7" id="KW-0812">Transmembrane</keyword>
<evidence type="ECO:0000313" key="8">
    <source>
        <dbReference type="EMBL" id="MET4575866.1"/>
    </source>
</evidence>
<comment type="subcellular location">
    <subcellularLocation>
        <location evidence="1 7">Cell membrane</location>
        <topology evidence="1 7">Multi-pass membrane protein</topology>
    </subcellularLocation>
</comment>
<keyword evidence="6 7" id="KW-0472">Membrane</keyword>
<feature type="transmembrane region" description="Helical" evidence="7">
    <location>
        <begin position="108"/>
        <end position="127"/>
    </location>
</feature>
<dbReference type="Pfam" id="PF03631">
    <property type="entry name" value="Virul_fac_BrkB"/>
    <property type="match status" value="1"/>
</dbReference>
<feature type="transmembrane region" description="Helical" evidence="7">
    <location>
        <begin position="221"/>
        <end position="242"/>
    </location>
</feature>
<evidence type="ECO:0000256" key="4">
    <source>
        <dbReference type="ARBA" id="ARBA00022692"/>
    </source>
</evidence>
<dbReference type="RefSeq" id="WP_354441618.1">
    <property type="nucleotide sequence ID" value="NZ_JBEPSH010000002.1"/>
</dbReference>
<comment type="caution">
    <text evidence="8">The sequence shown here is derived from an EMBL/GenBank/DDBJ whole genome shotgun (WGS) entry which is preliminary data.</text>
</comment>
<keyword evidence="9" id="KW-1185">Reference proteome</keyword>
<comment type="similarity">
    <text evidence="7">Belongs to the UPF0761 family.</text>
</comment>
<accession>A0ABV2Q4B2</accession>
<evidence type="ECO:0000256" key="7">
    <source>
        <dbReference type="HAMAP-Rule" id="MF_00672"/>
    </source>
</evidence>
<protein>
    <recommendedName>
        <fullName evidence="7">UPF0761 membrane protein ABIE13_000966</fullName>
    </recommendedName>
</protein>
<evidence type="ECO:0000256" key="1">
    <source>
        <dbReference type="ARBA" id="ARBA00004651"/>
    </source>
</evidence>
<dbReference type="InterPro" id="IPR023679">
    <property type="entry name" value="UPF0761_bac"/>
</dbReference>